<dbReference type="EMBL" id="JACEEZ010026447">
    <property type="protein sequence ID" value="KAG0692754.1"/>
    <property type="molecule type" value="Genomic_DNA"/>
</dbReference>
<sequence length="164" mass="18413">MAVDDPLIEGLHKQVQMKEENEKDMEKEREKRRKSSREVSGGDEGEATRRKSRSREHRKAKKVPSKKVQKLHNLTGDLLFQAKRLEQALVSKHGLDRRGTSGTAVPATHRHRSLRGRSSLRLAGDSAAPPYRGRNAPSRTWSSNEAITLSADSQVCLVSHSNTR</sequence>
<feature type="compositionally biased region" description="Basic and acidic residues" evidence="1">
    <location>
        <begin position="10"/>
        <end position="29"/>
    </location>
</feature>
<name>A0A8J8WBU3_CHIOP</name>
<dbReference type="AlphaFoldDB" id="A0A8J8WBU3"/>
<organism evidence="2 3">
    <name type="scientific">Chionoecetes opilio</name>
    <name type="common">Atlantic snow crab</name>
    <name type="synonym">Cancer opilio</name>
    <dbReference type="NCBI Taxonomy" id="41210"/>
    <lineage>
        <taxon>Eukaryota</taxon>
        <taxon>Metazoa</taxon>
        <taxon>Ecdysozoa</taxon>
        <taxon>Arthropoda</taxon>
        <taxon>Crustacea</taxon>
        <taxon>Multicrustacea</taxon>
        <taxon>Malacostraca</taxon>
        <taxon>Eumalacostraca</taxon>
        <taxon>Eucarida</taxon>
        <taxon>Decapoda</taxon>
        <taxon>Pleocyemata</taxon>
        <taxon>Brachyura</taxon>
        <taxon>Eubrachyura</taxon>
        <taxon>Majoidea</taxon>
        <taxon>Majidae</taxon>
        <taxon>Chionoecetes</taxon>
    </lineage>
</organism>
<evidence type="ECO:0000256" key="1">
    <source>
        <dbReference type="SAM" id="MobiDB-lite"/>
    </source>
</evidence>
<feature type="compositionally biased region" description="Basic residues" evidence="1">
    <location>
        <begin position="50"/>
        <end position="69"/>
    </location>
</feature>
<feature type="region of interest" description="Disordered" evidence="1">
    <location>
        <begin position="91"/>
        <end position="113"/>
    </location>
</feature>
<protein>
    <submittedName>
        <fullName evidence="2">Uncharacterized protein</fullName>
    </submittedName>
</protein>
<proteinExistence type="predicted"/>
<dbReference type="Proteomes" id="UP000770661">
    <property type="component" value="Unassembled WGS sequence"/>
</dbReference>
<evidence type="ECO:0000313" key="2">
    <source>
        <dbReference type="EMBL" id="KAG0692754.1"/>
    </source>
</evidence>
<reference evidence="2" key="1">
    <citation type="submission" date="2020-07" db="EMBL/GenBank/DDBJ databases">
        <title>The High-quality genome of the commercially important snow crab, Chionoecetes opilio.</title>
        <authorList>
            <person name="Jeong J.-H."/>
            <person name="Ryu S."/>
        </authorList>
    </citation>
    <scope>NUCLEOTIDE SEQUENCE</scope>
    <source>
        <strain evidence="2">MADBK_172401_WGS</strain>
        <tissue evidence="2">Digestive gland</tissue>
    </source>
</reference>
<comment type="caution">
    <text evidence="2">The sequence shown here is derived from an EMBL/GenBank/DDBJ whole genome shotgun (WGS) entry which is preliminary data.</text>
</comment>
<feature type="region of interest" description="Disordered" evidence="1">
    <location>
        <begin position="1"/>
        <end position="69"/>
    </location>
</feature>
<accession>A0A8J8WBU3</accession>
<gene>
    <name evidence="2" type="ORF">GWK47_027754</name>
</gene>
<evidence type="ECO:0000313" key="3">
    <source>
        <dbReference type="Proteomes" id="UP000770661"/>
    </source>
</evidence>
<keyword evidence="3" id="KW-1185">Reference proteome</keyword>